<dbReference type="PRINTS" id="PR00452">
    <property type="entry name" value="SH3DOMAIN"/>
</dbReference>
<dbReference type="PROSITE" id="PS50002">
    <property type="entry name" value="SH3"/>
    <property type="match status" value="1"/>
</dbReference>
<dbReference type="FunFam" id="2.30.30.40:FF:000072">
    <property type="entry name" value="Unconventional Myosin IB"/>
    <property type="match status" value="1"/>
</dbReference>
<feature type="domain" description="SH3" evidence="7">
    <location>
        <begin position="55"/>
        <end position="114"/>
    </location>
</feature>
<name>A0A0E9XLK5_ANGAN</name>
<keyword evidence="2" id="KW-0040">ANK repeat</keyword>
<evidence type="ECO:0000256" key="6">
    <source>
        <dbReference type="SAM" id="MobiDB-lite"/>
    </source>
</evidence>
<dbReference type="SUPFAM" id="SSF50044">
    <property type="entry name" value="SH3-domain"/>
    <property type="match status" value="1"/>
</dbReference>
<evidence type="ECO:0000256" key="2">
    <source>
        <dbReference type="ARBA" id="ARBA00023043"/>
    </source>
</evidence>
<accession>A0A0E9XLK5</accession>
<reference evidence="8" key="1">
    <citation type="submission" date="2014-11" db="EMBL/GenBank/DDBJ databases">
        <authorList>
            <person name="Amaro Gonzalez C."/>
        </authorList>
    </citation>
    <scope>NUCLEOTIDE SEQUENCE</scope>
</reference>
<evidence type="ECO:0000256" key="3">
    <source>
        <dbReference type="ARBA" id="ARBA00037432"/>
    </source>
</evidence>
<dbReference type="InterPro" id="IPR036028">
    <property type="entry name" value="SH3-like_dom_sf"/>
</dbReference>
<dbReference type="SMART" id="SM00326">
    <property type="entry name" value="SH3"/>
    <property type="match status" value="1"/>
</dbReference>
<proteinExistence type="predicted"/>
<dbReference type="Gene3D" id="2.30.30.40">
    <property type="entry name" value="SH3 Domains"/>
    <property type="match status" value="1"/>
</dbReference>
<keyword evidence="1 5" id="KW-0728">SH3 domain</keyword>
<protein>
    <recommendedName>
        <fullName evidence="4">Osteoclast-stimulating factor 1</fullName>
    </recommendedName>
</protein>
<reference evidence="8" key="2">
    <citation type="journal article" date="2015" name="Fish Shellfish Immunol.">
        <title>Early steps in the European eel (Anguilla anguilla)-Vibrio vulnificus interaction in the gills: Role of the RtxA13 toxin.</title>
        <authorList>
            <person name="Callol A."/>
            <person name="Pajuelo D."/>
            <person name="Ebbesson L."/>
            <person name="Teles M."/>
            <person name="MacKenzie S."/>
            <person name="Amaro C."/>
        </authorList>
    </citation>
    <scope>NUCLEOTIDE SEQUENCE</scope>
</reference>
<feature type="region of interest" description="Disordered" evidence="6">
    <location>
        <begin position="1"/>
        <end position="45"/>
    </location>
</feature>
<sequence length="123" mass="13420">MRSTVGCTAPTQNAIAQPPEAQPASDQDSEMQSEDGMNGLLCEFDEDNGKGAEPTCIGKCKALYDFSSDRDDELNIKEGDLLDILEKEDSGWWYGTLNGLKGHFPSTYVEELPTFSVSMSSDV</sequence>
<evidence type="ECO:0000256" key="5">
    <source>
        <dbReference type="PROSITE-ProRule" id="PRU00192"/>
    </source>
</evidence>
<dbReference type="PANTHER" id="PTHR14167:SF31">
    <property type="entry name" value="NOSTRIN"/>
    <property type="match status" value="1"/>
</dbReference>
<dbReference type="EMBL" id="GBXM01005306">
    <property type="protein sequence ID" value="JAI03272.1"/>
    <property type="molecule type" value="Transcribed_RNA"/>
</dbReference>
<dbReference type="InterPro" id="IPR050384">
    <property type="entry name" value="Endophilin_SH3RF"/>
</dbReference>
<comment type="function">
    <text evidence="3">Induces bone resorption, acting probably through a signaling cascade which results in the secretion of factor(s) enhancing osteoclast formation and activity.</text>
</comment>
<dbReference type="PANTHER" id="PTHR14167">
    <property type="entry name" value="SH3 DOMAIN-CONTAINING"/>
    <property type="match status" value="1"/>
</dbReference>
<dbReference type="InterPro" id="IPR001452">
    <property type="entry name" value="SH3_domain"/>
</dbReference>
<evidence type="ECO:0000259" key="7">
    <source>
        <dbReference type="PROSITE" id="PS50002"/>
    </source>
</evidence>
<dbReference type="Pfam" id="PF00018">
    <property type="entry name" value="SH3_1"/>
    <property type="match status" value="1"/>
</dbReference>
<evidence type="ECO:0000256" key="1">
    <source>
        <dbReference type="ARBA" id="ARBA00022443"/>
    </source>
</evidence>
<dbReference type="AlphaFoldDB" id="A0A0E9XLK5"/>
<evidence type="ECO:0000313" key="8">
    <source>
        <dbReference type="EMBL" id="JAI03272.1"/>
    </source>
</evidence>
<evidence type="ECO:0000256" key="4">
    <source>
        <dbReference type="ARBA" id="ARBA00040640"/>
    </source>
</evidence>
<organism evidence="8">
    <name type="scientific">Anguilla anguilla</name>
    <name type="common">European freshwater eel</name>
    <name type="synonym">Muraena anguilla</name>
    <dbReference type="NCBI Taxonomy" id="7936"/>
    <lineage>
        <taxon>Eukaryota</taxon>
        <taxon>Metazoa</taxon>
        <taxon>Chordata</taxon>
        <taxon>Craniata</taxon>
        <taxon>Vertebrata</taxon>
        <taxon>Euteleostomi</taxon>
        <taxon>Actinopterygii</taxon>
        <taxon>Neopterygii</taxon>
        <taxon>Teleostei</taxon>
        <taxon>Anguilliformes</taxon>
        <taxon>Anguillidae</taxon>
        <taxon>Anguilla</taxon>
    </lineage>
</organism>
<feature type="compositionally biased region" description="Polar residues" evidence="6">
    <location>
        <begin position="1"/>
        <end position="15"/>
    </location>
</feature>